<evidence type="ECO:0000256" key="6">
    <source>
        <dbReference type="ARBA" id="ARBA00022723"/>
    </source>
</evidence>
<accession>A0A7Y0L547</accession>
<evidence type="ECO:0000256" key="2">
    <source>
        <dbReference type="ARBA" id="ARBA00004141"/>
    </source>
</evidence>
<organism evidence="14 15">
    <name type="scientific">Sulfobacillus harzensis</name>
    <dbReference type="NCBI Taxonomy" id="2729629"/>
    <lineage>
        <taxon>Bacteria</taxon>
        <taxon>Bacillati</taxon>
        <taxon>Bacillota</taxon>
        <taxon>Clostridia</taxon>
        <taxon>Eubacteriales</taxon>
        <taxon>Clostridiales Family XVII. Incertae Sedis</taxon>
        <taxon>Sulfobacillus</taxon>
    </lineage>
</organism>
<dbReference type="PANTHER" id="PTHR39188">
    <property type="entry name" value="MEMBRANE-ASSOCIATED ZINC METALLOPROTEASE M50B"/>
    <property type="match status" value="1"/>
</dbReference>
<comment type="subcellular location">
    <subcellularLocation>
        <location evidence="2">Membrane</location>
        <topology evidence="2">Multi-pass membrane protein</topology>
    </subcellularLocation>
</comment>
<keyword evidence="7" id="KW-0378">Hydrolase</keyword>
<feature type="transmembrane region" description="Helical" evidence="12">
    <location>
        <begin position="92"/>
        <end position="110"/>
    </location>
</feature>
<feature type="domain" description="Peptidase M50" evidence="13">
    <location>
        <begin position="126"/>
        <end position="203"/>
    </location>
</feature>
<evidence type="ECO:0000256" key="12">
    <source>
        <dbReference type="SAM" id="Phobius"/>
    </source>
</evidence>
<comment type="similarity">
    <text evidence="3">Belongs to the peptidase M50B family.</text>
</comment>
<feature type="transmembrane region" description="Helical" evidence="12">
    <location>
        <begin position="235"/>
        <end position="256"/>
    </location>
</feature>
<name>A0A7Y0L547_9FIRM</name>
<proteinExistence type="inferred from homology"/>
<dbReference type="InterPro" id="IPR008915">
    <property type="entry name" value="Peptidase_M50"/>
</dbReference>
<evidence type="ECO:0000313" key="14">
    <source>
        <dbReference type="EMBL" id="NMP23137.1"/>
    </source>
</evidence>
<dbReference type="GO" id="GO:0046872">
    <property type="term" value="F:metal ion binding"/>
    <property type="evidence" value="ECO:0007669"/>
    <property type="project" value="UniProtKB-KW"/>
</dbReference>
<evidence type="ECO:0000256" key="11">
    <source>
        <dbReference type="ARBA" id="ARBA00023136"/>
    </source>
</evidence>
<dbReference type="EMBL" id="JABBVZ010000041">
    <property type="protein sequence ID" value="NMP23137.1"/>
    <property type="molecule type" value="Genomic_DNA"/>
</dbReference>
<feature type="transmembrane region" description="Helical" evidence="12">
    <location>
        <begin position="263"/>
        <end position="281"/>
    </location>
</feature>
<protein>
    <submittedName>
        <fullName evidence="14">Site-2 protease family protein</fullName>
    </submittedName>
</protein>
<keyword evidence="11 12" id="KW-0472">Membrane</keyword>
<keyword evidence="4 14" id="KW-0645">Protease</keyword>
<dbReference type="GO" id="GO:0008237">
    <property type="term" value="F:metallopeptidase activity"/>
    <property type="evidence" value="ECO:0007669"/>
    <property type="project" value="UniProtKB-KW"/>
</dbReference>
<evidence type="ECO:0000256" key="9">
    <source>
        <dbReference type="ARBA" id="ARBA00022989"/>
    </source>
</evidence>
<keyword evidence="5 12" id="KW-0812">Transmembrane</keyword>
<evidence type="ECO:0000256" key="1">
    <source>
        <dbReference type="ARBA" id="ARBA00001947"/>
    </source>
</evidence>
<feature type="transmembrane region" description="Helical" evidence="12">
    <location>
        <begin position="301"/>
        <end position="320"/>
    </location>
</feature>
<evidence type="ECO:0000259" key="13">
    <source>
        <dbReference type="Pfam" id="PF02163"/>
    </source>
</evidence>
<keyword evidence="10" id="KW-0482">Metalloprotease</keyword>
<dbReference type="RefSeq" id="WP_169100130.1">
    <property type="nucleotide sequence ID" value="NZ_JABBVZ010000041.1"/>
</dbReference>
<feature type="transmembrane region" description="Helical" evidence="12">
    <location>
        <begin position="150"/>
        <end position="168"/>
    </location>
</feature>
<comment type="cofactor">
    <cofactor evidence="1">
        <name>Zn(2+)</name>
        <dbReference type="ChEBI" id="CHEBI:29105"/>
    </cofactor>
</comment>
<keyword evidence="6" id="KW-0479">Metal-binding</keyword>
<evidence type="ECO:0000256" key="5">
    <source>
        <dbReference type="ARBA" id="ARBA00022692"/>
    </source>
</evidence>
<dbReference type="GO" id="GO:0016020">
    <property type="term" value="C:membrane"/>
    <property type="evidence" value="ECO:0007669"/>
    <property type="project" value="UniProtKB-SubCell"/>
</dbReference>
<keyword evidence="15" id="KW-1185">Reference proteome</keyword>
<sequence>MPMVPQEEWQPLEPEDPRWEFLMRLDPRCTALPGTWEVRGDLPADWESYSTTAEGHIDTDFESPTILRANGIDFRYRPPARVIPRRSGIRRWWTAAVGVVLKFKALLVFGSVLLNLLVYGLAFGWAFAAGLVAVIAIHESGHVVANRRKGIPASLPVFIPFLGAFIGLRQMPQNAADEAFIGIMGPLFGLGASVLALILGVVTKQAAFFAIAEVGFLMHVFNLMPVIPLDGGRSVAFWGWKAWIPGILGMLLVLFYNPLTHQFTLDPVTAIILIIVVVSLLREPRRRSPVYNDISIRDRVVFGSIWAFALLASMAGYWLVGTRLVM</sequence>
<comment type="caution">
    <text evidence="14">The sequence shown here is derived from an EMBL/GenBank/DDBJ whole genome shotgun (WGS) entry which is preliminary data.</text>
</comment>
<feature type="transmembrane region" description="Helical" evidence="12">
    <location>
        <begin position="180"/>
        <end position="199"/>
    </location>
</feature>
<dbReference type="Proteomes" id="UP000533476">
    <property type="component" value="Unassembled WGS sequence"/>
</dbReference>
<keyword evidence="8" id="KW-0862">Zinc</keyword>
<dbReference type="Pfam" id="PF02163">
    <property type="entry name" value="Peptidase_M50"/>
    <property type="match status" value="1"/>
</dbReference>
<evidence type="ECO:0000256" key="7">
    <source>
        <dbReference type="ARBA" id="ARBA00022801"/>
    </source>
</evidence>
<reference evidence="14 15" key="1">
    <citation type="submission" date="2020-04" db="EMBL/GenBank/DDBJ databases">
        <authorList>
            <person name="Zhang R."/>
            <person name="Schippers A."/>
        </authorList>
    </citation>
    <scope>NUCLEOTIDE SEQUENCE [LARGE SCALE GENOMIC DNA]</scope>
    <source>
        <strain evidence="14 15">DSM 109850</strain>
    </source>
</reference>
<feature type="transmembrane region" description="Helical" evidence="12">
    <location>
        <begin position="116"/>
        <end position="138"/>
    </location>
</feature>
<keyword evidence="9 12" id="KW-1133">Transmembrane helix</keyword>
<evidence type="ECO:0000256" key="4">
    <source>
        <dbReference type="ARBA" id="ARBA00022670"/>
    </source>
</evidence>
<evidence type="ECO:0000256" key="3">
    <source>
        <dbReference type="ARBA" id="ARBA00007931"/>
    </source>
</evidence>
<dbReference type="AlphaFoldDB" id="A0A7Y0L547"/>
<evidence type="ECO:0000256" key="8">
    <source>
        <dbReference type="ARBA" id="ARBA00022833"/>
    </source>
</evidence>
<gene>
    <name evidence="14" type="ORF">HIJ39_12380</name>
</gene>
<dbReference type="CDD" id="cd06160">
    <property type="entry name" value="S2P-M50_like_2"/>
    <property type="match status" value="1"/>
</dbReference>
<evidence type="ECO:0000256" key="10">
    <source>
        <dbReference type="ARBA" id="ARBA00023049"/>
    </source>
</evidence>
<evidence type="ECO:0000313" key="15">
    <source>
        <dbReference type="Proteomes" id="UP000533476"/>
    </source>
</evidence>
<dbReference type="GO" id="GO:0006508">
    <property type="term" value="P:proteolysis"/>
    <property type="evidence" value="ECO:0007669"/>
    <property type="project" value="UniProtKB-KW"/>
</dbReference>
<dbReference type="PANTHER" id="PTHR39188:SF3">
    <property type="entry name" value="STAGE IV SPORULATION PROTEIN FB"/>
    <property type="match status" value="1"/>
</dbReference>
<feature type="transmembrane region" description="Helical" evidence="12">
    <location>
        <begin position="206"/>
        <end position="229"/>
    </location>
</feature>